<comment type="caution">
    <text evidence="2">The sequence shown here is derived from an EMBL/GenBank/DDBJ whole genome shotgun (WGS) entry which is preliminary data.</text>
</comment>
<evidence type="ECO:0000259" key="1">
    <source>
        <dbReference type="Pfam" id="PF00550"/>
    </source>
</evidence>
<reference evidence="2 3" key="1">
    <citation type="submission" date="2012-11" db="EMBL/GenBank/DDBJ databases">
        <title>Whole genome sequence of Gluconacetobacter europaeus NBRC3261.</title>
        <authorList>
            <person name="Azuma Y."/>
            <person name="Higashiura N."/>
            <person name="Hirakawa H."/>
            <person name="Matsushita K."/>
        </authorList>
    </citation>
    <scope>NUCLEOTIDE SEQUENCE [LARGE SCALE GENOMIC DNA]</scope>
    <source>
        <strain evidence="2 3">NBRC 3261</strain>
    </source>
</reference>
<sequence>MSRTSRKARRIVAAVAMFPRQCIQPDTRLDDLGLDMLDRMEIVVAAESATGGFVQGENDWETVGDVIAACRAAVIYGECQHGANT</sequence>
<feature type="domain" description="Carrier" evidence="1">
    <location>
        <begin position="9"/>
        <end position="51"/>
    </location>
</feature>
<gene>
    <name evidence="2" type="ORF">Geu3261_0144_022</name>
</gene>
<protein>
    <recommendedName>
        <fullName evidence="1">Carrier domain-containing protein</fullName>
    </recommendedName>
</protein>
<proteinExistence type="predicted"/>
<dbReference type="Proteomes" id="UP000032675">
    <property type="component" value="Unassembled WGS sequence"/>
</dbReference>
<dbReference type="EMBL" id="BANI01000127">
    <property type="protein sequence ID" value="GAN97150.1"/>
    <property type="molecule type" value="Genomic_DNA"/>
</dbReference>
<dbReference type="GeneID" id="79188976"/>
<evidence type="ECO:0000313" key="3">
    <source>
        <dbReference type="Proteomes" id="UP000032675"/>
    </source>
</evidence>
<dbReference type="Gene3D" id="1.10.1200.10">
    <property type="entry name" value="ACP-like"/>
    <property type="match status" value="1"/>
</dbReference>
<name>A0A0D6Q2E5_KOMEU</name>
<accession>A0A0D6Q2E5</accession>
<evidence type="ECO:0000313" key="2">
    <source>
        <dbReference type="EMBL" id="GAN97150.1"/>
    </source>
</evidence>
<dbReference type="RefSeq" id="WP_048851718.1">
    <property type="nucleotide sequence ID" value="NZ_BANI01000127.1"/>
</dbReference>
<dbReference type="AlphaFoldDB" id="A0A0D6Q2E5"/>
<organism evidence="2 3">
    <name type="scientific">Komagataeibacter europaeus NBRC 3261</name>
    <dbReference type="NCBI Taxonomy" id="1234669"/>
    <lineage>
        <taxon>Bacteria</taxon>
        <taxon>Pseudomonadati</taxon>
        <taxon>Pseudomonadota</taxon>
        <taxon>Alphaproteobacteria</taxon>
        <taxon>Acetobacterales</taxon>
        <taxon>Acetobacteraceae</taxon>
        <taxon>Komagataeibacter</taxon>
    </lineage>
</organism>
<dbReference type="Pfam" id="PF00550">
    <property type="entry name" value="PP-binding"/>
    <property type="match status" value="1"/>
</dbReference>
<dbReference type="SUPFAM" id="SSF47336">
    <property type="entry name" value="ACP-like"/>
    <property type="match status" value="1"/>
</dbReference>
<dbReference type="InterPro" id="IPR036736">
    <property type="entry name" value="ACP-like_sf"/>
</dbReference>
<dbReference type="InterPro" id="IPR009081">
    <property type="entry name" value="PP-bd_ACP"/>
</dbReference>